<evidence type="ECO:0000256" key="1">
    <source>
        <dbReference type="ARBA" id="ARBA00004606"/>
    </source>
</evidence>
<dbReference type="InterPro" id="IPR044174">
    <property type="entry name" value="BC10-like"/>
</dbReference>
<gene>
    <name evidence="7" type="ORF">Hsar01_03061</name>
</gene>
<evidence type="ECO:0000256" key="4">
    <source>
        <dbReference type="ARBA" id="ARBA00023136"/>
    </source>
</evidence>
<comment type="caution">
    <text evidence="7">The sequence shown here is derived from an EMBL/GenBank/DDBJ whole genome shotgun (WGS) entry which is preliminary data.</text>
</comment>
<accession>A0ABP9USY8</accession>
<evidence type="ECO:0000256" key="2">
    <source>
        <dbReference type="ARBA" id="ARBA00022676"/>
    </source>
</evidence>
<keyword evidence="5" id="KW-0325">Glycoprotein</keyword>
<evidence type="ECO:0000256" key="6">
    <source>
        <dbReference type="SAM" id="MobiDB-lite"/>
    </source>
</evidence>
<dbReference type="PANTHER" id="PTHR31042">
    <property type="entry name" value="CORE-2/I-BRANCHING BETA-1,6-N-ACETYLGLUCOSAMINYLTRANSFERASE FAMILY PROTEIN-RELATED"/>
    <property type="match status" value="1"/>
</dbReference>
<dbReference type="InterPro" id="IPR003406">
    <property type="entry name" value="Glyco_trans_14"/>
</dbReference>
<evidence type="ECO:0000256" key="3">
    <source>
        <dbReference type="ARBA" id="ARBA00022679"/>
    </source>
</evidence>
<keyword evidence="8" id="KW-1185">Reference proteome</keyword>
<proteinExistence type="predicted"/>
<dbReference type="EMBL" id="BAABRI010000018">
    <property type="protein sequence ID" value="GAA5483827.1"/>
    <property type="molecule type" value="Genomic_DNA"/>
</dbReference>
<sequence length="618" mass="70233">MGWTDVFPVFTEEMVDDFEAQVTPDERAELETWYGTERVLNAQPDKPDIVSVSLFWKNVREGDPELPTPTREILQNAQELGFAKRYCPWDHYVKPLLELAPELMAKFPDAVVRVYLARDMEFLAEELAEVGNEVHVMKSSSIHFAPAGLWRFLPFSESGKRVTVTDIDRLNELESDLLRSKTMEQAGLGAWRVPVPIDLTDDRRISYLPFMGCQFGVQGGQLDARQLLDAFTWHATKGLLDPMAIYPACGPLAIAGNRWPSYGFDEYFMTLAAYPRLAQQGMLTFVPTFSKSQLLTLDIEYVTWGNPNSELVYFPIGSCCGVQREVKPEETTEADEDRPEVIEFPSPTLSPEEEQEPVEAKVALLFLTTEELAHPGIWQEYVEESEGVGVFAHRPDEEELEKDSWLLRHQIDERADTAWSNISLVRATLALLRAACEADDFTHFMLLSDTCVPVRPYGELAHSLTLDSRSRMSVKPWTEVRKWEILRAQRLENIAGIRKEIAHFQEPWMLLNRSDAEFILSHDRTDAFEHVRAPEEAYFATIMAAAGRPPLQSLANRRVTWTNRNEADSNPLTYEKVSGQVAAQIAESGCFFARKFPVGSDIGRWGLHRREKMAAHTA</sequence>
<feature type="region of interest" description="Disordered" evidence="6">
    <location>
        <begin position="327"/>
        <end position="353"/>
    </location>
</feature>
<protein>
    <submittedName>
        <fullName evidence="7">Uncharacterized protein</fullName>
    </submittedName>
</protein>
<name>A0ABP9USY8_9BACT</name>
<reference evidence="7 8" key="1">
    <citation type="submission" date="2024-02" db="EMBL/GenBank/DDBJ databases">
        <title>Haloferula sargassicola NBRC 104335.</title>
        <authorList>
            <person name="Ichikawa N."/>
            <person name="Katano-Makiyama Y."/>
            <person name="Hidaka K."/>
        </authorList>
    </citation>
    <scope>NUCLEOTIDE SEQUENCE [LARGE SCALE GENOMIC DNA]</scope>
    <source>
        <strain evidence="7 8">NBRC 104335</strain>
    </source>
</reference>
<dbReference type="PANTHER" id="PTHR31042:SF150">
    <property type="entry name" value="OS06G0661900 PROTEIN"/>
    <property type="match status" value="1"/>
</dbReference>
<comment type="subcellular location">
    <subcellularLocation>
        <location evidence="1">Membrane</location>
        <topology evidence="1">Single-pass type II membrane protein</topology>
    </subcellularLocation>
</comment>
<evidence type="ECO:0000256" key="5">
    <source>
        <dbReference type="ARBA" id="ARBA00023180"/>
    </source>
</evidence>
<dbReference type="RefSeq" id="WP_353567931.1">
    <property type="nucleotide sequence ID" value="NZ_BAABRI010000018.1"/>
</dbReference>
<dbReference type="Pfam" id="PF02485">
    <property type="entry name" value="Branch"/>
    <property type="match status" value="1"/>
</dbReference>
<keyword evidence="3" id="KW-0808">Transferase</keyword>
<organism evidence="7 8">
    <name type="scientific">Haloferula sargassicola</name>
    <dbReference type="NCBI Taxonomy" id="490096"/>
    <lineage>
        <taxon>Bacteria</taxon>
        <taxon>Pseudomonadati</taxon>
        <taxon>Verrucomicrobiota</taxon>
        <taxon>Verrucomicrobiia</taxon>
        <taxon>Verrucomicrobiales</taxon>
        <taxon>Verrucomicrobiaceae</taxon>
        <taxon>Haloferula</taxon>
    </lineage>
</organism>
<evidence type="ECO:0000313" key="8">
    <source>
        <dbReference type="Proteomes" id="UP001476282"/>
    </source>
</evidence>
<dbReference type="Proteomes" id="UP001476282">
    <property type="component" value="Unassembled WGS sequence"/>
</dbReference>
<keyword evidence="2" id="KW-0328">Glycosyltransferase</keyword>
<evidence type="ECO:0000313" key="7">
    <source>
        <dbReference type="EMBL" id="GAA5483827.1"/>
    </source>
</evidence>
<keyword evidence="4" id="KW-0472">Membrane</keyword>